<evidence type="ECO:0000256" key="2">
    <source>
        <dbReference type="SAM" id="MobiDB-lite"/>
    </source>
</evidence>
<keyword evidence="1" id="KW-0175">Coiled coil</keyword>
<evidence type="ECO:0000313" key="3">
    <source>
        <dbReference type="EMBL" id="VDO00495.1"/>
    </source>
</evidence>
<reference evidence="5" key="1">
    <citation type="submission" date="2017-02" db="UniProtKB">
        <authorList>
            <consortium name="WormBaseParasite"/>
        </authorList>
    </citation>
    <scope>IDENTIFICATION</scope>
</reference>
<sequence>MNGSSSFRYPWQVAKRPELPIAESPITGCVATNTEGSVSELPSCEVDGNGAASSDENVLTDFASSPTPSPNDDLEELERSVIDMERYVDELQFELLKFRQADEVKKTSIDQPPQPFKEFLKDLQIIVGSLEAHKTDYTLVTDIQTENVRLREELLKFTNEKEQLETQIDELKQLHENELKSLRSTNDEGMASMRKAYEEKWERQVKEFNQLIEKEREDFAKQREAWNEEKATGWTPNQVGLPVFRAGHRIRWVFCVFRAGHRIRWVFSISSCGTPNQVGLLHFLLKVT</sequence>
<reference evidence="3 4" key="2">
    <citation type="submission" date="2018-11" db="EMBL/GenBank/DDBJ databases">
        <authorList>
            <consortium name="Pathogen Informatics"/>
        </authorList>
    </citation>
    <scope>NUCLEOTIDE SEQUENCE [LARGE SCALE GENOMIC DNA]</scope>
</reference>
<name>A0A0R3TC48_RODNA</name>
<evidence type="ECO:0000313" key="5">
    <source>
        <dbReference type="WBParaSite" id="HNAJ_0000463701-mRNA-1"/>
    </source>
</evidence>
<feature type="region of interest" description="Disordered" evidence="2">
    <location>
        <begin position="37"/>
        <end position="74"/>
    </location>
</feature>
<feature type="compositionally biased region" description="Polar residues" evidence="2">
    <location>
        <begin position="51"/>
        <end position="66"/>
    </location>
</feature>
<protein>
    <submittedName>
        <fullName evidence="5">RH1 domain-containing protein</fullName>
    </submittedName>
</protein>
<dbReference type="EMBL" id="UZAE01003407">
    <property type="protein sequence ID" value="VDO00495.1"/>
    <property type="molecule type" value="Genomic_DNA"/>
</dbReference>
<keyword evidence="4" id="KW-1185">Reference proteome</keyword>
<feature type="coiled-coil region" evidence="1">
    <location>
        <begin position="140"/>
        <end position="229"/>
    </location>
</feature>
<accession>A0A0R3TC48</accession>
<dbReference type="WBParaSite" id="HNAJ_0000463701-mRNA-1">
    <property type="protein sequence ID" value="HNAJ_0000463701-mRNA-1"/>
    <property type="gene ID" value="HNAJ_0000463701"/>
</dbReference>
<organism evidence="5">
    <name type="scientific">Rodentolepis nana</name>
    <name type="common">Dwarf tapeworm</name>
    <name type="synonym">Hymenolepis nana</name>
    <dbReference type="NCBI Taxonomy" id="102285"/>
    <lineage>
        <taxon>Eukaryota</taxon>
        <taxon>Metazoa</taxon>
        <taxon>Spiralia</taxon>
        <taxon>Lophotrochozoa</taxon>
        <taxon>Platyhelminthes</taxon>
        <taxon>Cestoda</taxon>
        <taxon>Eucestoda</taxon>
        <taxon>Cyclophyllidea</taxon>
        <taxon>Hymenolepididae</taxon>
        <taxon>Rodentolepis</taxon>
    </lineage>
</organism>
<proteinExistence type="predicted"/>
<dbReference type="AlphaFoldDB" id="A0A0R3TC48"/>
<gene>
    <name evidence="3" type="ORF">HNAJ_LOCUS4635</name>
</gene>
<dbReference type="OrthoDB" id="6285257at2759"/>
<evidence type="ECO:0000256" key="1">
    <source>
        <dbReference type="SAM" id="Coils"/>
    </source>
</evidence>
<evidence type="ECO:0000313" key="4">
    <source>
        <dbReference type="Proteomes" id="UP000278807"/>
    </source>
</evidence>
<dbReference type="Proteomes" id="UP000278807">
    <property type="component" value="Unassembled WGS sequence"/>
</dbReference>